<sequence>MKRFLMIGAAAALLCACGGQNVHAPAPIGDLVKPGMAPWLTVASGADTLEVRGLDHKLTLEPSPGLSAAIQSQLGTQLQADYFPDLVVTCTALTTAMRVDQDKAPGNVAMDLGLHCAVWARGFDANHDYKTQVSAAVASGAGDEAYAQALPKLLADGAGDIASQLRGDLQKIAHSAH</sequence>
<accession>A0ABW8IUY4</accession>
<organism evidence="2 3">
    <name type="scientific">Dyella lipolytica</name>
    <dbReference type="NCBI Taxonomy" id="1867835"/>
    <lineage>
        <taxon>Bacteria</taxon>
        <taxon>Pseudomonadati</taxon>
        <taxon>Pseudomonadota</taxon>
        <taxon>Gammaproteobacteria</taxon>
        <taxon>Lysobacterales</taxon>
        <taxon>Rhodanobacteraceae</taxon>
        <taxon>Dyella</taxon>
    </lineage>
</organism>
<evidence type="ECO:0000313" key="2">
    <source>
        <dbReference type="EMBL" id="MFK2873125.1"/>
    </source>
</evidence>
<protein>
    <recommendedName>
        <fullName evidence="4">Lipoprotein</fullName>
    </recommendedName>
</protein>
<feature type="signal peptide" evidence="1">
    <location>
        <begin position="1"/>
        <end position="24"/>
    </location>
</feature>
<dbReference type="RefSeq" id="WP_284398180.1">
    <property type="nucleotide sequence ID" value="NZ_BSNQ01000003.1"/>
</dbReference>
<keyword evidence="3" id="KW-1185">Reference proteome</keyword>
<reference evidence="2 3" key="1">
    <citation type="submission" date="2020-10" db="EMBL/GenBank/DDBJ databases">
        <title>Phylogeny of dyella-like bacteria.</title>
        <authorList>
            <person name="Fu J."/>
        </authorList>
    </citation>
    <scope>NUCLEOTIDE SEQUENCE [LARGE SCALE GENOMIC DNA]</scope>
    <source>
        <strain evidence="2 3">DHOB07</strain>
    </source>
</reference>
<dbReference type="PROSITE" id="PS51257">
    <property type="entry name" value="PROKAR_LIPOPROTEIN"/>
    <property type="match status" value="1"/>
</dbReference>
<evidence type="ECO:0008006" key="4">
    <source>
        <dbReference type="Google" id="ProtNLM"/>
    </source>
</evidence>
<dbReference type="Proteomes" id="UP001620405">
    <property type="component" value="Unassembled WGS sequence"/>
</dbReference>
<proteinExistence type="predicted"/>
<keyword evidence="1" id="KW-0732">Signal</keyword>
<evidence type="ECO:0000256" key="1">
    <source>
        <dbReference type="SAM" id="SignalP"/>
    </source>
</evidence>
<name>A0ABW8IUY4_9GAMM</name>
<comment type="caution">
    <text evidence="2">The sequence shown here is derived from an EMBL/GenBank/DDBJ whole genome shotgun (WGS) entry which is preliminary data.</text>
</comment>
<feature type="chain" id="PRO_5045145108" description="Lipoprotein" evidence="1">
    <location>
        <begin position="25"/>
        <end position="177"/>
    </location>
</feature>
<dbReference type="EMBL" id="JADIKG010000011">
    <property type="protein sequence ID" value="MFK2873125.1"/>
    <property type="molecule type" value="Genomic_DNA"/>
</dbReference>
<evidence type="ECO:0000313" key="3">
    <source>
        <dbReference type="Proteomes" id="UP001620405"/>
    </source>
</evidence>
<gene>
    <name evidence="2" type="ORF">ISP13_06225</name>
</gene>